<organism evidence="1 2">
    <name type="scientific">Nocardiopsis exhalans</name>
    <dbReference type="NCBI Taxonomy" id="163604"/>
    <lineage>
        <taxon>Bacteria</taxon>
        <taxon>Bacillati</taxon>
        <taxon>Actinomycetota</taxon>
        <taxon>Actinomycetes</taxon>
        <taxon>Streptosporangiales</taxon>
        <taxon>Nocardiopsidaceae</taxon>
        <taxon>Nocardiopsis</taxon>
    </lineage>
</organism>
<gene>
    <name evidence="1" type="ORF">NE857_09285</name>
</gene>
<dbReference type="RefSeq" id="WP_254420613.1">
    <property type="nucleotide sequence ID" value="NZ_BAAAJB010000058.1"/>
</dbReference>
<proteinExistence type="predicted"/>
<dbReference type="EMBL" id="CP099837">
    <property type="protein sequence ID" value="USY21774.1"/>
    <property type="molecule type" value="Genomic_DNA"/>
</dbReference>
<evidence type="ECO:0000313" key="2">
    <source>
        <dbReference type="Proteomes" id="UP001055940"/>
    </source>
</evidence>
<keyword evidence="2" id="KW-1185">Reference proteome</keyword>
<accession>A0ABY5DEH8</accession>
<sequence length="190" mass="20756">MTIHYPGAPEWYIRSAREALCTVPPWTAMPSPGYSAEVLYDHEHGRINVAVATDTGRTQHYDRPRRGPARDQWNTACDEVAHLLEVAGWVITLRTLVGFKATAPDAEPGPVVELLPSPVLGEVGRSTVRISGHPHLLGNIDAQFELMHSGGYTLSDPKGNTVGRYPTERDAAHAWAIHCGFTPPTIITTC</sequence>
<name>A0ABY5DEH8_9ACTN</name>
<protein>
    <submittedName>
        <fullName evidence="1">Uncharacterized protein</fullName>
    </submittedName>
</protein>
<dbReference type="Proteomes" id="UP001055940">
    <property type="component" value="Chromosome"/>
</dbReference>
<reference evidence="1" key="1">
    <citation type="submission" date="2022-06" db="EMBL/GenBank/DDBJ databases">
        <authorList>
            <person name="Ping M."/>
        </authorList>
    </citation>
    <scope>NUCLEOTIDE SEQUENCE</scope>
    <source>
        <strain evidence="1">JCM11759T</strain>
    </source>
</reference>
<evidence type="ECO:0000313" key="1">
    <source>
        <dbReference type="EMBL" id="USY21774.1"/>
    </source>
</evidence>